<dbReference type="InterPro" id="IPR013762">
    <property type="entry name" value="Integrase-like_cat_sf"/>
</dbReference>
<proteinExistence type="inferred from homology"/>
<dbReference type="Gene3D" id="1.10.150.130">
    <property type="match status" value="1"/>
</dbReference>
<dbReference type="InterPro" id="IPR050090">
    <property type="entry name" value="Tyrosine_recombinase_XerCD"/>
</dbReference>
<organism evidence="8 9">
    <name type="scientific">Paracoccus aestuarii</name>
    <dbReference type="NCBI Taxonomy" id="453842"/>
    <lineage>
        <taxon>Bacteria</taxon>
        <taxon>Pseudomonadati</taxon>
        <taxon>Pseudomonadota</taxon>
        <taxon>Alphaproteobacteria</taxon>
        <taxon>Rhodobacterales</taxon>
        <taxon>Paracoccaceae</taxon>
        <taxon>Paracoccus</taxon>
    </lineage>
</organism>
<comment type="similarity">
    <text evidence="1">Belongs to the 'phage' integrase family.</text>
</comment>
<keyword evidence="3 5" id="KW-0238">DNA-binding</keyword>
<dbReference type="OrthoDB" id="7510934at2"/>
<dbReference type="PROSITE" id="PS51898">
    <property type="entry name" value="TYR_RECOMBINASE"/>
    <property type="match status" value="1"/>
</dbReference>
<evidence type="ECO:0008006" key="10">
    <source>
        <dbReference type="Google" id="ProtNLM"/>
    </source>
</evidence>
<dbReference type="Gene3D" id="1.10.443.10">
    <property type="entry name" value="Intergrase catalytic core"/>
    <property type="match status" value="1"/>
</dbReference>
<dbReference type="PROSITE" id="PS51900">
    <property type="entry name" value="CB"/>
    <property type="match status" value="1"/>
</dbReference>
<reference evidence="8 9" key="1">
    <citation type="submission" date="2018-09" db="EMBL/GenBank/DDBJ databases">
        <title>Paracoccus onubensis nov. sp. a moderate halophilic bacterium isolated from Gruta de las Maravillas (Aracena, Spain).</title>
        <authorList>
            <person name="Jurado V."/>
            <person name="Gutierrez-Patricio S."/>
            <person name="Gonzalez-Pimentel J.L."/>
            <person name="Laiz L."/>
            <person name="Saiz-Jimenez C."/>
        </authorList>
    </citation>
    <scope>NUCLEOTIDE SEQUENCE [LARGE SCALE GENOMIC DNA]</scope>
    <source>
        <strain evidence="8 9">DSM 19484</strain>
    </source>
</reference>
<dbReference type="EMBL" id="QZEV01000003">
    <property type="protein sequence ID" value="RJL07149.1"/>
    <property type="molecule type" value="Genomic_DNA"/>
</dbReference>
<evidence type="ECO:0000259" key="7">
    <source>
        <dbReference type="PROSITE" id="PS51900"/>
    </source>
</evidence>
<accession>A0A419A251</accession>
<dbReference type="RefSeq" id="WP_119884845.1">
    <property type="nucleotide sequence ID" value="NZ_CP067169.1"/>
</dbReference>
<dbReference type="PANTHER" id="PTHR30349">
    <property type="entry name" value="PHAGE INTEGRASE-RELATED"/>
    <property type="match status" value="1"/>
</dbReference>
<evidence type="ECO:0000313" key="8">
    <source>
        <dbReference type="EMBL" id="RJL07149.1"/>
    </source>
</evidence>
<evidence type="ECO:0000256" key="1">
    <source>
        <dbReference type="ARBA" id="ARBA00008857"/>
    </source>
</evidence>
<gene>
    <name evidence="8" type="ORF">D3P06_01485</name>
</gene>
<dbReference type="InterPro" id="IPR002104">
    <property type="entry name" value="Integrase_catalytic"/>
</dbReference>
<feature type="domain" description="Core-binding (CB)" evidence="7">
    <location>
        <begin position="65"/>
        <end position="144"/>
    </location>
</feature>
<keyword evidence="9" id="KW-1185">Reference proteome</keyword>
<dbReference type="InterPro" id="IPR011010">
    <property type="entry name" value="DNA_brk_join_enz"/>
</dbReference>
<protein>
    <recommendedName>
        <fullName evidence="10">Integrase</fullName>
    </recommendedName>
</protein>
<keyword evidence="2" id="KW-0229">DNA integration</keyword>
<sequence>MSKILRKPPPRCKIYTDHQGRVRQYHRITGTPLPGLPWSPQFMAAWEAAEKRAAAPIGSERTITGTFNALIASYYQTPDFTGLRDSTKRTYRNMLERIRTEHGHRVVKEMQPLHIQKILKGKASTPAAANKTLAMLRLLLRHSMELGWRTDNPAVGARKIRHRSGGFTTWEESHIAAYMAHHKPGTRAHLAMMLLLHTGQRRGDVVRIGFHDLHESTLTVRQSKTGSLLHLPVHPDLAEVLNTLSREAPTFLTTSYGTPLTVESFGNWFRRMVREAGLPDNLSAHGLRKAACRRLAEAGCTPHEIMAISGHASLSEVTRYTVAAGKDKLALRAMAALQSKPELSNA</sequence>
<keyword evidence="4" id="KW-0233">DNA recombination</keyword>
<dbReference type="GO" id="GO:0015074">
    <property type="term" value="P:DNA integration"/>
    <property type="evidence" value="ECO:0007669"/>
    <property type="project" value="UniProtKB-KW"/>
</dbReference>
<dbReference type="PANTHER" id="PTHR30349:SF64">
    <property type="entry name" value="PROPHAGE INTEGRASE INTD-RELATED"/>
    <property type="match status" value="1"/>
</dbReference>
<evidence type="ECO:0000256" key="4">
    <source>
        <dbReference type="ARBA" id="ARBA00023172"/>
    </source>
</evidence>
<dbReference type="Proteomes" id="UP000285530">
    <property type="component" value="Unassembled WGS sequence"/>
</dbReference>
<feature type="domain" description="Tyr recombinase" evidence="6">
    <location>
        <begin position="162"/>
        <end position="336"/>
    </location>
</feature>
<comment type="caution">
    <text evidence="8">The sequence shown here is derived from an EMBL/GenBank/DDBJ whole genome shotgun (WGS) entry which is preliminary data.</text>
</comment>
<evidence type="ECO:0000256" key="5">
    <source>
        <dbReference type="PROSITE-ProRule" id="PRU01248"/>
    </source>
</evidence>
<evidence type="ECO:0000259" key="6">
    <source>
        <dbReference type="PROSITE" id="PS51898"/>
    </source>
</evidence>
<name>A0A419A251_9RHOB</name>
<dbReference type="InterPro" id="IPR010998">
    <property type="entry name" value="Integrase_recombinase_N"/>
</dbReference>
<dbReference type="InterPro" id="IPR044068">
    <property type="entry name" value="CB"/>
</dbReference>
<dbReference type="GO" id="GO:0003677">
    <property type="term" value="F:DNA binding"/>
    <property type="evidence" value="ECO:0007669"/>
    <property type="project" value="UniProtKB-UniRule"/>
</dbReference>
<evidence type="ECO:0000313" key="9">
    <source>
        <dbReference type="Proteomes" id="UP000285530"/>
    </source>
</evidence>
<dbReference type="Pfam" id="PF00589">
    <property type="entry name" value="Phage_integrase"/>
    <property type="match status" value="1"/>
</dbReference>
<evidence type="ECO:0000256" key="2">
    <source>
        <dbReference type="ARBA" id="ARBA00022908"/>
    </source>
</evidence>
<dbReference type="AlphaFoldDB" id="A0A419A251"/>
<dbReference type="SUPFAM" id="SSF56349">
    <property type="entry name" value="DNA breaking-rejoining enzymes"/>
    <property type="match status" value="1"/>
</dbReference>
<evidence type="ECO:0000256" key="3">
    <source>
        <dbReference type="ARBA" id="ARBA00023125"/>
    </source>
</evidence>
<dbReference type="GO" id="GO:0006310">
    <property type="term" value="P:DNA recombination"/>
    <property type="evidence" value="ECO:0007669"/>
    <property type="project" value="UniProtKB-KW"/>
</dbReference>